<dbReference type="EMBL" id="JBBNAE010000007">
    <property type="protein sequence ID" value="KAK9109016.1"/>
    <property type="molecule type" value="Genomic_DNA"/>
</dbReference>
<gene>
    <name evidence="2" type="ORF">Sjap_017076</name>
</gene>
<comment type="caution">
    <text evidence="2">The sequence shown here is derived from an EMBL/GenBank/DDBJ whole genome shotgun (WGS) entry which is preliminary data.</text>
</comment>
<evidence type="ECO:0000256" key="1">
    <source>
        <dbReference type="SAM" id="MobiDB-lite"/>
    </source>
</evidence>
<keyword evidence="3" id="KW-1185">Reference proteome</keyword>
<evidence type="ECO:0000313" key="2">
    <source>
        <dbReference type="EMBL" id="KAK9109016.1"/>
    </source>
</evidence>
<sequence>MGVEYDRATGSKFTSYVAGSHPFVSECSGEVVWPDEERGGGGPSSSTKPGKEKIGDYL</sequence>
<dbReference type="Proteomes" id="UP001417504">
    <property type="component" value="Unassembled WGS sequence"/>
</dbReference>
<dbReference type="AlphaFoldDB" id="A0AAP0NLL1"/>
<accession>A0AAP0NLL1</accession>
<name>A0AAP0NLL1_9MAGN</name>
<feature type="compositionally biased region" description="Basic and acidic residues" evidence="1">
    <location>
        <begin position="49"/>
        <end position="58"/>
    </location>
</feature>
<proteinExistence type="predicted"/>
<feature type="region of interest" description="Disordered" evidence="1">
    <location>
        <begin position="30"/>
        <end position="58"/>
    </location>
</feature>
<organism evidence="2 3">
    <name type="scientific">Stephania japonica</name>
    <dbReference type="NCBI Taxonomy" id="461633"/>
    <lineage>
        <taxon>Eukaryota</taxon>
        <taxon>Viridiplantae</taxon>
        <taxon>Streptophyta</taxon>
        <taxon>Embryophyta</taxon>
        <taxon>Tracheophyta</taxon>
        <taxon>Spermatophyta</taxon>
        <taxon>Magnoliopsida</taxon>
        <taxon>Ranunculales</taxon>
        <taxon>Menispermaceae</taxon>
        <taxon>Menispermoideae</taxon>
        <taxon>Cissampelideae</taxon>
        <taxon>Stephania</taxon>
    </lineage>
</organism>
<protein>
    <submittedName>
        <fullName evidence="2">Uncharacterized protein</fullName>
    </submittedName>
</protein>
<reference evidence="2 3" key="1">
    <citation type="submission" date="2024-01" db="EMBL/GenBank/DDBJ databases">
        <title>Genome assemblies of Stephania.</title>
        <authorList>
            <person name="Yang L."/>
        </authorList>
    </citation>
    <scope>NUCLEOTIDE SEQUENCE [LARGE SCALE GENOMIC DNA]</scope>
    <source>
        <strain evidence="2">QJT</strain>
        <tissue evidence="2">Leaf</tissue>
    </source>
</reference>
<evidence type="ECO:0000313" key="3">
    <source>
        <dbReference type="Proteomes" id="UP001417504"/>
    </source>
</evidence>